<feature type="domain" description="ACB" evidence="4">
    <location>
        <begin position="678"/>
        <end position="764"/>
    </location>
</feature>
<evidence type="ECO:0000313" key="5">
    <source>
        <dbReference type="EMBL" id="CAD2220377.1"/>
    </source>
</evidence>
<name>A0A7G2CMS9_9TRYP</name>
<evidence type="ECO:0000313" key="6">
    <source>
        <dbReference type="Proteomes" id="UP000515908"/>
    </source>
</evidence>
<evidence type="ECO:0000256" key="2">
    <source>
        <dbReference type="ARBA" id="ARBA00023121"/>
    </source>
</evidence>
<feature type="region of interest" description="Disordered" evidence="3">
    <location>
        <begin position="63"/>
        <end position="84"/>
    </location>
</feature>
<sequence>MLEDPLAVPEDEENDAVVDYWQPTYLALQLQQQEVLDTLVRFHTSHAESAIRTLVRQTVVEESSLGPAGTQEEDDSGGSPPLSPVQVELITCEVRSDWGGSVLLLGQYQPPPCHTHVDPNGTRRSIQVESEETLAAAQHRGSRLMELEEEFFSECEGFCITQVLTFLQPLLMQVVEDWKAKGEDGKNDTFALRFVTDHCASFVDMLLRPTVLIESSVLYDLCNGDFTCLMEVLELFQGSLTPIFRGKKFPDPTETNRSALVSISASPMNPSLSTPVSTPRGASTGRHSSTGGGVRHTPFWFTCPPQDAQRVAFYATWMTFREQASEKPGSARLRRAADIINEYRVTLNSHKKMRDARFIPAAAIWSGHMFIISKLISRDCSVEDFMDIVGEGAYLSVLSSNGIPGVMVAVLAACIVAQREIMAGKSNALRLLSKKVETLLHEAPNRPSPLRTYIMTPITSHAERFEELWLGDTCYFGAKKFKTRVEMLFCCTVELVLATAEQRWPADVPTATEEEDLNKVPPLMASLRMWILTWKTFFFNVRDRPLSAVHRRTLSRTSVGLLAPPVQSSSRSSPEMDRTRGSPSLRPRDPPAPLQDEPNLNLNDTTTNNNNAPGSEEVNEQQEAIKNVCEMLPLRLEHGRPPLQWLSGNLFPVASPPLDETSSNMENSLRGSSKATSIDSEFQTAQENFAKLYANNASNEVKLKFYGLFKQATVGDVNIPKPWLMDQVGRAKWDSWDKLKGMNTVDAKRMYVTEYKILCQIGDKS</sequence>
<evidence type="ECO:0000256" key="3">
    <source>
        <dbReference type="SAM" id="MobiDB-lite"/>
    </source>
</evidence>
<dbReference type="OrthoDB" id="346910at2759"/>
<keyword evidence="2" id="KW-0446">Lipid-binding</keyword>
<dbReference type="InterPro" id="IPR035984">
    <property type="entry name" value="Acyl-CoA-binding_sf"/>
</dbReference>
<dbReference type="GO" id="GO:0000062">
    <property type="term" value="F:fatty-acyl-CoA binding"/>
    <property type="evidence" value="ECO:0007669"/>
    <property type="project" value="InterPro"/>
</dbReference>
<keyword evidence="6" id="KW-1185">Reference proteome</keyword>
<dbReference type="PROSITE" id="PS51228">
    <property type="entry name" value="ACB_2"/>
    <property type="match status" value="1"/>
</dbReference>
<feature type="region of interest" description="Disordered" evidence="3">
    <location>
        <begin position="560"/>
        <end position="621"/>
    </location>
</feature>
<feature type="compositionally biased region" description="Low complexity" evidence="3">
    <location>
        <begin position="599"/>
        <end position="611"/>
    </location>
</feature>
<dbReference type="PRINTS" id="PR00689">
    <property type="entry name" value="ACOABINDINGP"/>
</dbReference>
<dbReference type="SUPFAM" id="SSF47027">
    <property type="entry name" value="Acyl-CoA binding protein"/>
    <property type="match status" value="1"/>
</dbReference>
<dbReference type="Pfam" id="PF00887">
    <property type="entry name" value="ACBP"/>
    <property type="match status" value="1"/>
</dbReference>
<gene>
    <name evidence="5" type="ORF">ADEAN_000789500</name>
</gene>
<feature type="region of interest" description="Disordered" evidence="3">
    <location>
        <begin position="265"/>
        <end position="291"/>
    </location>
</feature>
<organism evidence="5 6">
    <name type="scientific">Angomonas deanei</name>
    <dbReference type="NCBI Taxonomy" id="59799"/>
    <lineage>
        <taxon>Eukaryota</taxon>
        <taxon>Discoba</taxon>
        <taxon>Euglenozoa</taxon>
        <taxon>Kinetoplastea</taxon>
        <taxon>Metakinetoplastina</taxon>
        <taxon>Trypanosomatida</taxon>
        <taxon>Trypanosomatidae</taxon>
        <taxon>Strigomonadinae</taxon>
        <taxon>Angomonas</taxon>
    </lineage>
</organism>
<dbReference type="Proteomes" id="UP000515908">
    <property type="component" value="Chromosome 17"/>
</dbReference>
<evidence type="ECO:0000259" key="4">
    <source>
        <dbReference type="PROSITE" id="PS51228"/>
    </source>
</evidence>
<accession>A0A7G2CMS9</accession>
<dbReference type="VEuPathDB" id="TriTrypDB:ADEAN_000789500"/>
<comment type="similarity">
    <text evidence="1">Belongs to the ACBP family.</text>
</comment>
<dbReference type="EMBL" id="LR877161">
    <property type="protein sequence ID" value="CAD2220377.1"/>
    <property type="molecule type" value="Genomic_DNA"/>
</dbReference>
<dbReference type="Gene3D" id="1.20.80.10">
    <property type="match status" value="1"/>
</dbReference>
<dbReference type="PANTHER" id="PTHR23310:SF62">
    <property type="entry name" value="ACYL-COA BINDING PROTEIN 1, ISOFORM A"/>
    <property type="match status" value="1"/>
</dbReference>
<dbReference type="GO" id="GO:0006631">
    <property type="term" value="P:fatty acid metabolic process"/>
    <property type="evidence" value="ECO:0007669"/>
    <property type="project" value="TreeGrafter"/>
</dbReference>
<dbReference type="AlphaFoldDB" id="A0A7G2CMS9"/>
<feature type="compositionally biased region" description="Polar residues" evidence="3">
    <location>
        <begin position="265"/>
        <end position="289"/>
    </location>
</feature>
<dbReference type="InterPro" id="IPR014352">
    <property type="entry name" value="FERM/acyl-CoA-bd_prot_sf"/>
</dbReference>
<evidence type="ECO:0000256" key="1">
    <source>
        <dbReference type="ARBA" id="ARBA00005567"/>
    </source>
</evidence>
<dbReference type="InterPro" id="IPR000582">
    <property type="entry name" value="Acyl-CoA-binding_protein"/>
</dbReference>
<reference evidence="5 6" key="1">
    <citation type="submission" date="2020-08" db="EMBL/GenBank/DDBJ databases">
        <authorList>
            <person name="Newling K."/>
            <person name="Davey J."/>
            <person name="Forrester S."/>
        </authorList>
    </citation>
    <scope>NUCLEOTIDE SEQUENCE [LARGE SCALE GENOMIC DNA]</scope>
    <source>
        <strain evidence="6">Crithidia deanei Carvalho (ATCC PRA-265)</strain>
    </source>
</reference>
<dbReference type="PANTHER" id="PTHR23310">
    <property type="entry name" value="ACYL-COA-BINDING PROTEIN, ACBP"/>
    <property type="match status" value="1"/>
</dbReference>
<protein>
    <submittedName>
        <fullName evidence="5">Acyl CoA binding protein, putative</fullName>
    </submittedName>
</protein>
<proteinExistence type="inferred from homology"/>